<evidence type="ECO:0000256" key="1">
    <source>
        <dbReference type="SAM" id="MobiDB-lite"/>
    </source>
</evidence>
<proteinExistence type="predicted"/>
<dbReference type="PANTHER" id="PTHR41313:SF1">
    <property type="entry name" value="DNA METHYLASE ADENINE-SPECIFIC DOMAIN-CONTAINING PROTEIN"/>
    <property type="match status" value="1"/>
</dbReference>
<keyword evidence="3" id="KW-1185">Reference proteome</keyword>
<dbReference type="AlphaFoldDB" id="A0AAE3DFI5"/>
<name>A0AAE3DFI5_9FIRM</name>
<protein>
    <submittedName>
        <fullName evidence="2">Uncharacterized protein</fullName>
    </submittedName>
</protein>
<dbReference type="InterPro" id="IPR052933">
    <property type="entry name" value="DNA_Protect_Modify"/>
</dbReference>
<sequence length="321" mass="35490">YNIDDSYLDGYDEFNAEVQFRNAAKASITYMLMSRCGLEPEAYRARTRFSKFFNLPELMQLFKEAADIKTADQLHLPTPTPIYHNVVAQPTEIQKGMVQELSERVARVHAGIVDASTDNMLKITSDGRKLGLDQRVINPDLPDEAGSKVNLCVDNIYSVWKDGQADKLTQLVFCDLSTPKAAVPASRAAKAAGGNLDSPELHALEAAIGQDTSEEPAFTIYDDIREKLVARGIPREQIAFIHEANTDAGRMARCTAPPAAGLDERKSILIEQARKRKSFRAIFLQRGLARGDHANHSHARQQGQDHCPMPDGTDGLRKESG</sequence>
<dbReference type="EMBL" id="JAJEPW010000104">
    <property type="protein sequence ID" value="MCC2131092.1"/>
    <property type="molecule type" value="Genomic_DNA"/>
</dbReference>
<reference evidence="2" key="1">
    <citation type="submission" date="2021-10" db="EMBL/GenBank/DDBJ databases">
        <title>Anaerobic single-cell dispensing facilitates the cultivation of human gut bacteria.</title>
        <authorList>
            <person name="Afrizal A."/>
        </authorList>
    </citation>
    <scope>NUCLEOTIDE SEQUENCE</scope>
    <source>
        <strain evidence="2">CLA-AA-H272</strain>
    </source>
</reference>
<accession>A0AAE3DFI5</accession>
<comment type="caution">
    <text evidence="2">The sequence shown here is derived from an EMBL/GenBank/DDBJ whole genome shotgun (WGS) entry which is preliminary data.</text>
</comment>
<evidence type="ECO:0000313" key="2">
    <source>
        <dbReference type="EMBL" id="MCC2131092.1"/>
    </source>
</evidence>
<evidence type="ECO:0000313" key="3">
    <source>
        <dbReference type="Proteomes" id="UP001199319"/>
    </source>
</evidence>
<gene>
    <name evidence="2" type="ORF">LKD37_16585</name>
</gene>
<feature type="region of interest" description="Disordered" evidence="1">
    <location>
        <begin position="291"/>
        <end position="321"/>
    </location>
</feature>
<dbReference type="Proteomes" id="UP001199319">
    <property type="component" value="Unassembled WGS sequence"/>
</dbReference>
<dbReference type="PANTHER" id="PTHR41313">
    <property type="entry name" value="ADENINE-SPECIFIC METHYLTRANSFERASE"/>
    <property type="match status" value="1"/>
</dbReference>
<organism evidence="2 3">
    <name type="scientific">Brotocaccenecus cirricatena</name>
    <dbReference type="NCBI Taxonomy" id="3064195"/>
    <lineage>
        <taxon>Bacteria</taxon>
        <taxon>Bacillati</taxon>
        <taxon>Bacillota</taxon>
        <taxon>Clostridia</taxon>
        <taxon>Eubacteriales</taxon>
        <taxon>Oscillospiraceae</taxon>
        <taxon>Brotocaccenecus</taxon>
    </lineage>
</organism>
<feature type="non-terminal residue" evidence="2">
    <location>
        <position position="1"/>
    </location>
</feature>